<dbReference type="GO" id="GO:0016020">
    <property type="term" value="C:membrane"/>
    <property type="evidence" value="ECO:0007669"/>
    <property type="project" value="UniProtKB-SubCell"/>
</dbReference>
<evidence type="ECO:0000313" key="10">
    <source>
        <dbReference type="Proteomes" id="UP000224871"/>
    </source>
</evidence>
<reference evidence="9" key="2">
    <citation type="submission" date="2016-12" db="EMBL/GenBank/DDBJ databases">
        <authorList>
            <person name="Gaudriault S."/>
        </authorList>
    </citation>
    <scope>NUCLEOTIDE SEQUENCE [LARGE SCALE GENOMIC DNA]</scope>
    <source>
        <strain evidence="9">HGB1681 (deposited as PTA-6826 in the American Type Culture Collection)</strain>
    </source>
</reference>
<gene>
    <name evidence="8" type="primary">ppdB</name>
    <name evidence="7" type="ORF">Xinn_01449</name>
    <name evidence="8" type="ORF">XIS1_1310016</name>
</gene>
<evidence type="ECO:0000256" key="4">
    <source>
        <dbReference type="ARBA" id="ARBA00022989"/>
    </source>
</evidence>
<dbReference type="PIRSF" id="PIRSF004525">
    <property type="entry name" value="Pilin_peptidase-dep_B_prd"/>
    <property type="match status" value="1"/>
</dbReference>
<dbReference type="Proteomes" id="UP000224871">
    <property type="component" value="Unassembled WGS sequence"/>
</dbReference>
<organism evidence="8 9">
    <name type="scientific">Xenorhabdus innexi</name>
    <dbReference type="NCBI Taxonomy" id="290109"/>
    <lineage>
        <taxon>Bacteria</taxon>
        <taxon>Pseudomonadati</taxon>
        <taxon>Pseudomonadota</taxon>
        <taxon>Gammaproteobacteria</taxon>
        <taxon>Enterobacterales</taxon>
        <taxon>Morganellaceae</taxon>
        <taxon>Xenorhabdus</taxon>
    </lineage>
</organism>
<dbReference type="Proteomes" id="UP000196435">
    <property type="component" value="Unassembled WGS sequence"/>
</dbReference>
<comment type="subcellular location">
    <subcellularLocation>
        <location evidence="1">Membrane</location>
        <topology evidence="1">Single-pass membrane protein</topology>
    </subcellularLocation>
</comment>
<keyword evidence="3 6" id="KW-0812">Transmembrane</keyword>
<evidence type="ECO:0000313" key="9">
    <source>
        <dbReference type="Proteomes" id="UP000196435"/>
    </source>
</evidence>
<evidence type="ECO:0000313" key="7">
    <source>
        <dbReference type="EMBL" id="PHM36676.1"/>
    </source>
</evidence>
<evidence type="ECO:0000256" key="6">
    <source>
        <dbReference type="SAM" id="Phobius"/>
    </source>
</evidence>
<dbReference type="OrthoDB" id="7059546at2"/>
<proteinExistence type="predicted"/>
<dbReference type="PROSITE" id="PS00409">
    <property type="entry name" value="PROKAR_NTER_METHYL"/>
    <property type="match status" value="1"/>
</dbReference>
<dbReference type="InterPro" id="IPR051621">
    <property type="entry name" value="T2SS_protein_J"/>
</dbReference>
<reference evidence="8" key="1">
    <citation type="submission" date="2016-12" db="EMBL/GenBank/DDBJ databases">
        <authorList>
            <person name="Song W.-J."/>
            <person name="Kurnit D.M."/>
        </authorList>
    </citation>
    <scope>NUCLEOTIDE SEQUENCE [LARGE SCALE GENOMIC DNA]</scope>
    <source>
        <strain evidence="8">HGB1681</strain>
    </source>
</reference>
<dbReference type="InterPro" id="IPR016419">
    <property type="entry name" value="Prepilin_Pept-dep_B_prd"/>
</dbReference>
<evidence type="ECO:0000256" key="2">
    <source>
        <dbReference type="ARBA" id="ARBA00022481"/>
    </source>
</evidence>
<evidence type="ECO:0000256" key="1">
    <source>
        <dbReference type="ARBA" id="ARBA00004167"/>
    </source>
</evidence>
<accession>A0A1N6MT52</accession>
<dbReference type="EMBL" id="FTLG01000037">
    <property type="protein sequence ID" value="SIP72003.1"/>
    <property type="molecule type" value="Genomic_DNA"/>
</dbReference>
<evidence type="ECO:0000313" key="8">
    <source>
        <dbReference type="EMBL" id="SIP72003.1"/>
    </source>
</evidence>
<dbReference type="GO" id="GO:0015628">
    <property type="term" value="P:protein secretion by the type II secretion system"/>
    <property type="evidence" value="ECO:0007669"/>
    <property type="project" value="TreeGrafter"/>
</dbReference>
<keyword evidence="10" id="KW-1185">Reference proteome</keyword>
<reference evidence="7 10" key="3">
    <citation type="journal article" date="2017" name="Nat. Microbiol.">
        <title>Natural product diversity associated with the nematode symbionts Photorhabdus and Xenorhabdus.</title>
        <authorList>
            <person name="Tobias N.J."/>
            <person name="Wolff H."/>
            <person name="Djahanschiri B."/>
            <person name="Grundmann F."/>
            <person name="Kronenwerth M."/>
            <person name="Shi Y.M."/>
            <person name="Simonyi S."/>
            <person name="Grun P."/>
            <person name="Shapiro-Ilan D."/>
            <person name="Pidot S.J."/>
            <person name="Stinear T.P."/>
            <person name="Ebersberger I."/>
            <person name="Bode H.B."/>
        </authorList>
    </citation>
    <scope>NUCLEOTIDE SEQUENCE [LARGE SCALE GENOMIC DNA]</scope>
    <source>
        <strain evidence="7 10">DSM 16336</strain>
    </source>
</reference>
<dbReference type="AlphaFoldDB" id="A0A1N6MT52"/>
<feature type="transmembrane region" description="Helical" evidence="6">
    <location>
        <begin position="20"/>
        <end position="40"/>
    </location>
</feature>
<keyword evidence="2" id="KW-0488">Methylation</keyword>
<sequence length="208" mass="24665">MIRVRSCFRKTRSEQKQSGFSLLEVLVAMLVGSIIFIAMAKTYPVLSSQILDLYRQYRLHYLINRVVHMMEKDLRRAGYCLDRKQCRGAPLVIRHKQSESTNSCFIVAYDLNLNNRWEEPEHIASEFFGYRLNNRMLEWKRGVANCQENGWERLFDPKEVNIDTFSLEESQSKHGLIFITLSIKASWMKSPFIIHHHRTTIRLRNIRK</sequence>
<dbReference type="NCBIfam" id="TIGR02532">
    <property type="entry name" value="IV_pilin_GFxxxE"/>
    <property type="match status" value="1"/>
</dbReference>
<name>A0A1N6MT52_9GAMM</name>
<evidence type="ECO:0000256" key="3">
    <source>
        <dbReference type="ARBA" id="ARBA00022692"/>
    </source>
</evidence>
<dbReference type="PANTHER" id="PTHR39583:SF3">
    <property type="entry name" value="PREPILIN PEPTIDASE-DEPENDENT PROTEIN B"/>
    <property type="match status" value="1"/>
</dbReference>
<keyword evidence="5 6" id="KW-0472">Membrane</keyword>
<protein>
    <submittedName>
        <fullName evidence="7 8">Peptidase</fullName>
    </submittedName>
</protein>
<dbReference type="NCBIfam" id="NF007848">
    <property type="entry name" value="PRK10557.1"/>
    <property type="match status" value="1"/>
</dbReference>
<dbReference type="EMBL" id="NIBU01000012">
    <property type="protein sequence ID" value="PHM36676.1"/>
    <property type="molecule type" value="Genomic_DNA"/>
</dbReference>
<dbReference type="Pfam" id="PF07963">
    <property type="entry name" value="N_methyl"/>
    <property type="match status" value="1"/>
</dbReference>
<evidence type="ECO:0000256" key="5">
    <source>
        <dbReference type="ARBA" id="ARBA00023136"/>
    </source>
</evidence>
<dbReference type="InterPro" id="IPR012902">
    <property type="entry name" value="N_methyl_site"/>
</dbReference>
<keyword evidence="4 6" id="KW-1133">Transmembrane helix</keyword>
<dbReference type="RefSeq" id="WP_086955265.1">
    <property type="nucleotide sequence ID" value="NZ_CAWNQC010000024.1"/>
</dbReference>
<dbReference type="PANTHER" id="PTHR39583">
    <property type="entry name" value="TYPE II SECRETION SYSTEM PROTEIN J-RELATED"/>
    <property type="match status" value="1"/>
</dbReference>